<dbReference type="AlphaFoldDB" id="A0A9D9IR74"/>
<evidence type="ECO:0000313" key="2">
    <source>
        <dbReference type="EMBL" id="MBO8476381.1"/>
    </source>
</evidence>
<sequence length="173" mass="19851">MLKRIAFILISVVLLQACRTTEENYRSSYEIATEKMRADETGGLDRETYNKILEQQRPRATVVGTDSVPMVSGYAWQFYGEEYPLCKYNVVVGAMKQQFNAKAFCDRLRAEGCESYVMADRNKNYYIVAAGFNDLQKAADYLKTVASRISFKLPIDEPYIYDTARIYVKPVVK</sequence>
<accession>A0A9D9IR74</accession>
<dbReference type="InterPro" id="IPR007730">
    <property type="entry name" value="SPOR-like_dom"/>
</dbReference>
<dbReference type="InterPro" id="IPR036680">
    <property type="entry name" value="SPOR-like_sf"/>
</dbReference>
<protein>
    <recommendedName>
        <fullName evidence="1">SPOR domain-containing protein</fullName>
    </recommendedName>
</protein>
<name>A0A9D9IR74_9BACT</name>
<proteinExistence type="predicted"/>
<evidence type="ECO:0000259" key="1">
    <source>
        <dbReference type="PROSITE" id="PS51724"/>
    </source>
</evidence>
<dbReference type="Proteomes" id="UP000823598">
    <property type="component" value="Unassembled WGS sequence"/>
</dbReference>
<comment type="caution">
    <text evidence="2">The sequence shown here is derived from an EMBL/GenBank/DDBJ whole genome shotgun (WGS) entry which is preliminary data.</text>
</comment>
<reference evidence="2" key="1">
    <citation type="submission" date="2020-10" db="EMBL/GenBank/DDBJ databases">
        <authorList>
            <person name="Gilroy R."/>
        </authorList>
    </citation>
    <scope>NUCLEOTIDE SEQUENCE</scope>
    <source>
        <strain evidence="2">6919</strain>
    </source>
</reference>
<dbReference type="GO" id="GO:0042834">
    <property type="term" value="F:peptidoglycan binding"/>
    <property type="evidence" value="ECO:0007669"/>
    <property type="project" value="InterPro"/>
</dbReference>
<evidence type="ECO:0000313" key="3">
    <source>
        <dbReference type="Proteomes" id="UP000823598"/>
    </source>
</evidence>
<feature type="domain" description="SPOR" evidence="1">
    <location>
        <begin position="82"/>
        <end position="158"/>
    </location>
</feature>
<dbReference type="PROSITE" id="PS51257">
    <property type="entry name" value="PROKAR_LIPOPROTEIN"/>
    <property type="match status" value="1"/>
</dbReference>
<gene>
    <name evidence="2" type="ORF">IAB88_05245</name>
</gene>
<dbReference type="Gene3D" id="3.30.70.1070">
    <property type="entry name" value="Sporulation related repeat"/>
    <property type="match status" value="1"/>
</dbReference>
<dbReference type="SUPFAM" id="SSF110997">
    <property type="entry name" value="Sporulation related repeat"/>
    <property type="match status" value="1"/>
</dbReference>
<reference evidence="2" key="2">
    <citation type="journal article" date="2021" name="PeerJ">
        <title>Extensive microbial diversity within the chicken gut microbiome revealed by metagenomics and culture.</title>
        <authorList>
            <person name="Gilroy R."/>
            <person name="Ravi A."/>
            <person name="Getino M."/>
            <person name="Pursley I."/>
            <person name="Horton D.L."/>
            <person name="Alikhan N.F."/>
            <person name="Baker D."/>
            <person name="Gharbi K."/>
            <person name="Hall N."/>
            <person name="Watson M."/>
            <person name="Adriaenssens E.M."/>
            <person name="Foster-Nyarko E."/>
            <person name="Jarju S."/>
            <person name="Secka A."/>
            <person name="Antonio M."/>
            <person name="Oren A."/>
            <person name="Chaudhuri R.R."/>
            <person name="La Ragione R."/>
            <person name="Hildebrand F."/>
            <person name="Pallen M.J."/>
        </authorList>
    </citation>
    <scope>NUCLEOTIDE SEQUENCE</scope>
    <source>
        <strain evidence="2">6919</strain>
    </source>
</reference>
<organism evidence="2 3">
    <name type="scientific">Candidatus Limisoma faecipullorum</name>
    <dbReference type="NCBI Taxonomy" id="2840854"/>
    <lineage>
        <taxon>Bacteria</taxon>
        <taxon>Pseudomonadati</taxon>
        <taxon>Bacteroidota</taxon>
        <taxon>Bacteroidia</taxon>
        <taxon>Bacteroidales</taxon>
        <taxon>Candidatus Limisoma</taxon>
    </lineage>
</organism>
<dbReference type="PROSITE" id="PS51724">
    <property type="entry name" value="SPOR"/>
    <property type="match status" value="1"/>
</dbReference>
<dbReference type="EMBL" id="JADIMC010000060">
    <property type="protein sequence ID" value="MBO8476381.1"/>
    <property type="molecule type" value="Genomic_DNA"/>
</dbReference>